<dbReference type="EC" id="2.1.1.242" evidence="1"/>
<dbReference type="PANTHER" id="PTHR36112">
    <property type="entry name" value="RIBOSOMAL RNA SMALL SUBUNIT METHYLTRANSFERASE J"/>
    <property type="match status" value="1"/>
</dbReference>
<dbReference type="AlphaFoldDB" id="A0A5B7YBT2"/>
<accession>A0A5B7YBT2</accession>
<comment type="caution">
    <text evidence="1">Lacks conserved residue(s) required for the propagation of feature annotation.</text>
</comment>
<dbReference type="Gene3D" id="3.40.50.150">
    <property type="entry name" value="Vaccinia Virus protein VP39"/>
    <property type="match status" value="1"/>
</dbReference>
<dbReference type="PANTHER" id="PTHR36112:SF1">
    <property type="entry name" value="RIBOSOMAL RNA SMALL SUBUNIT METHYLTRANSFERASE J"/>
    <property type="match status" value="1"/>
</dbReference>
<evidence type="ECO:0000313" key="3">
    <source>
        <dbReference type="Proteomes" id="UP000304912"/>
    </source>
</evidence>
<dbReference type="Proteomes" id="UP000304912">
    <property type="component" value="Chromosome"/>
</dbReference>
<dbReference type="GO" id="GO:0008990">
    <property type="term" value="F:rRNA (guanine-N2-)-methyltransferase activity"/>
    <property type="evidence" value="ECO:0007669"/>
    <property type="project" value="UniProtKB-UniRule"/>
</dbReference>
<reference evidence="2 3" key="1">
    <citation type="submission" date="2019-04" db="EMBL/GenBank/DDBJ databases">
        <title>Salinimonas iocasae sp. nov., a halophilic bacterium isolated from the outer tube casing of tubeworms in Okinawa Trough.</title>
        <authorList>
            <person name="Zhang H."/>
            <person name="Wang H."/>
            <person name="Li C."/>
        </authorList>
    </citation>
    <scope>NUCLEOTIDE SEQUENCE [LARGE SCALE GENOMIC DNA]</scope>
    <source>
        <strain evidence="2 3">KX18D6</strain>
    </source>
</reference>
<keyword evidence="1 2" id="KW-0489">Methyltransferase</keyword>
<comment type="function">
    <text evidence="1">Specifically methylates the guanosine in position 1516 of 16S rRNA.</text>
</comment>
<dbReference type="KEGG" id="salk:FBQ74_00680"/>
<proteinExistence type="inferred from homology"/>
<feature type="binding site" evidence="1">
    <location>
        <position position="176"/>
    </location>
    <ligand>
        <name>S-adenosyl-L-methionine</name>
        <dbReference type="ChEBI" id="CHEBI:59789"/>
    </ligand>
</feature>
<dbReference type="EMBL" id="CP039852">
    <property type="protein sequence ID" value="QCZ92079.1"/>
    <property type="molecule type" value="Genomic_DNA"/>
</dbReference>
<keyword evidence="1" id="KW-0963">Cytoplasm</keyword>
<dbReference type="InterPro" id="IPR029063">
    <property type="entry name" value="SAM-dependent_MTases_sf"/>
</dbReference>
<gene>
    <name evidence="1" type="primary">rsmJ</name>
    <name evidence="2" type="ORF">FBQ74_00680</name>
</gene>
<protein>
    <recommendedName>
        <fullName evidence="1">Ribosomal RNA small subunit methyltransferase J</fullName>
        <ecNumber evidence="1">2.1.1.242</ecNumber>
    </recommendedName>
    <alternativeName>
        <fullName evidence="1">16S rRNA m2G1516 methyltransferase</fullName>
    </alternativeName>
    <alternativeName>
        <fullName evidence="1">rRNA (guanine-N(2)-)-methyltransferase</fullName>
    </alternativeName>
</protein>
<comment type="subcellular location">
    <subcellularLocation>
        <location evidence="1">Cytoplasm</location>
    </subcellularLocation>
</comment>
<dbReference type="CDD" id="cd02440">
    <property type="entry name" value="AdoMet_MTases"/>
    <property type="match status" value="1"/>
</dbReference>
<dbReference type="InterPro" id="IPR007536">
    <property type="entry name" value="16SrRNA_methylTrfase_J"/>
</dbReference>
<dbReference type="GO" id="GO:0005737">
    <property type="term" value="C:cytoplasm"/>
    <property type="evidence" value="ECO:0007669"/>
    <property type="project" value="UniProtKB-SubCell"/>
</dbReference>
<comment type="catalytic activity">
    <reaction evidence="1">
        <text>guanosine(1516) in 16S rRNA + S-adenosyl-L-methionine = N(2)-methylguanosine(1516) in 16S rRNA + S-adenosyl-L-homocysteine + H(+)</text>
        <dbReference type="Rhea" id="RHEA:43220"/>
        <dbReference type="Rhea" id="RHEA-COMP:10412"/>
        <dbReference type="Rhea" id="RHEA-COMP:10413"/>
        <dbReference type="ChEBI" id="CHEBI:15378"/>
        <dbReference type="ChEBI" id="CHEBI:57856"/>
        <dbReference type="ChEBI" id="CHEBI:59789"/>
        <dbReference type="ChEBI" id="CHEBI:74269"/>
        <dbReference type="ChEBI" id="CHEBI:74481"/>
        <dbReference type="EC" id="2.1.1.242"/>
    </reaction>
</comment>
<keyword evidence="1 2" id="KW-0808">Transferase</keyword>
<sequence>MPDAVPFWVSTDASPRDRKLAQAMATQWNLPLAATLPDGLMLVIENNLLQLKDNEKPRQQGIYVDFLAGDIQYRRQHGGGKKEPIAKAVGVKGQNVPTVVDATPGLGRDAYVLASLGCKVIMVERSAVVAALLEDGLRRLAESEPALAGQLSLVHGNSIEVMAGWTAPDIDVVYLDPMFPHRKKAAAVKKEMKVFQQLLGDDPDSDQLLAPARRLARKRVIVKRPNSAAYLADTAPSMAIASKKHRFDVYIK</sequence>
<dbReference type="SUPFAM" id="SSF53335">
    <property type="entry name" value="S-adenosyl-L-methionine-dependent methyltransferases"/>
    <property type="match status" value="1"/>
</dbReference>
<organism evidence="2 3">
    <name type="scientific">Salinimonas iocasae</name>
    <dbReference type="NCBI Taxonomy" id="2572577"/>
    <lineage>
        <taxon>Bacteria</taxon>
        <taxon>Pseudomonadati</taxon>
        <taxon>Pseudomonadota</taxon>
        <taxon>Gammaproteobacteria</taxon>
        <taxon>Alteromonadales</taxon>
        <taxon>Alteromonadaceae</taxon>
        <taxon>Alteromonas/Salinimonas group</taxon>
        <taxon>Salinimonas</taxon>
    </lineage>
</organism>
<keyword evidence="1" id="KW-0949">S-adenosyl-L-methionine</keyword>
<feature type="binding site" evidence="1">
    <location>
        <begin position="124"/>
        <end position="125"/>
    </location>
    <ligand>
        <name>S-adenosyl-L-methionine</name>
        <dbReference type="ChEBI" id="CHEBI:59789"/>
    </ligand>
</feature>
<evidence type="ECO:0000313" key="2">
    <source>
        <dbReference type="EMBL" id="QCZ92079.1"/>
    </source>
</evidence>
<comment type="similarity">
    <text evidence="1">Belongs to the methyltransferase superfamily. RsmJ family.</text>
</comment>
<evidence type="ECO:0000256" key="1">
    <source>
        <dbReference type="HAMAP-Rule" id="MF_01523"/>
    </source>
</evidence>
<keyword evidence="3" id="KW-1185">Reference proteome</keyword>
<dbReference type="HAMAP" id="MF_01523">
    <property type="entry name" value="16SrRNA_methyltr_J"/>
    <property type="match status" value="1"/>
</dbReference>
<dbReference type="Pfam" id="PF04445">
    <property type="entry name" value="SAM_MT"/>
    <property type="match status" value="1"/>
</dbReference>
<keyword evidence="1" id="KW-0698">rRNA processing</keyword>
<name>A0A5B7YBT2_9ALTE</name>
<feature type="binding site" evidence="1">
    <location>
        <begin position="108"/>
        <end position="109"/>
    </location>
    <ligand>
        <name>S-adenosyl-L-methionine</name>
        <dbReference type="ChEBI" id="CHEBI:59789"/>
    </ligand>
</feature>
<dbReference type="OrthoDB" id="3191794at2"/>